<dbReference type="RefSeq" id="WP_213364541.1">
    <property type="nucleotide sequence ID" value="NZ_BSFM01000014.1"/>
</dbReference>
<reference evidence="1" key="1">
    <citation type="journal article" date="2014" name="Int. J. Syst. Evol. Microbiol.">
        <title>Complete genome sequence of Corynebacterium casei LMG S-19264T (=DSM 44701T), isolated from a smear-ripened cheese.</title>
        <authorList>
            <consortium name="US DOE Joint Genome Institute (JGI-PGF)"/>
            <person name="Walter F."/>
            <person name="Albersmeier A."/>
            <person name="Kalinowski J."/>
            <person name="Ruckert C."/>
        </authorList>
    </citation>
    <scope>NUCLEOTIDE SEQUENCE</scope>
    <source>
        <strain evidence="1">VKM B-2789</strain>
    </source>
</reference>
<evidence type="ECO:0000313" key="2">
    <source>
        <dbReference type="Proteomes" id="UP001143330"/>
    </source>
</evidence>
<proteinExistence type="predicted"/>
<accession>A0A9W6NBM2</accession>
<dbReference type="AlphaFoldDB" id="A0A9W6NBM2"/>
<dbReference type="Gene3D" id="6.10.250.730">
    <property type="match status" value="1"/>
</dbReference>
<reference evidence="1" key="2">
    <citation type="submission" date="2023-01" db="EMBL/GenBank/DDBJ databases">
        <authorList>
            <person name="Sun Q."/>
            <person name="Evtushenko L."/>
        </authorList>
    </citation>
    <scope>NUCLEOTIDE SEQUENCE</scope>
    <source>
        <strain evidence="1">VKM B-2789</strain>
    </source>
</reference>
<evidence type="ECO:0008006" key="3">
    <source>
        <dbReference type="Google" id="ProtNLM"/>
    </source>
</evidence>
<dbReference type="EMBL" id="BSFM01000014">
    <property type="protein sequence ID" value="GLK84671.1"/>
    <property type="molecule type" value="Genomic_DNA"/>
</dbReference>
<gene>
    <name evidence="1" type="ORF">GCM10017653_27410</name>
</gene>
<keyword evidence="2" id="KW-1185">Reference proteome</keyword>
<dbReference type="Proteomes" id="UP001143330">
    <property type="component" value="Unassembled WGS sequence"/>
</dbReference>
<sequence length="133" mass="14328">MYKPMQSVSRWEADSRMLTLTDIEGAARFLLTRWPDGADTTLHRAAHQAALDALEAKVSAETPGQAGGGGRGGGHSGLAFVESAVVGFESGDLFRGERLFAPKHAAAPDFVGYHWPETVDGRRRFVPRIAHIG</sequence>
<organism evidence="1 2">
    <name type="scientific">Ancylobacter defluvii</name>
    <dbReference type="NCBI Taxonomy" id="1282440"/>
    <lineage>
        <taxon>Bacteria</taxon>
        <taxon>Pseudomonadati</taxon>
        <taxon>Pseudomonadota</taxon>
        <taxon>Alphaproteobacteria</taxon>
        <taxon>Hyphomicrobiales</taxon>
        <taxon>Xanthobacteraceae</taxon>
        <taxon>Ancylobacter</taxon>
    </lineage>
</organism>
<evidence type="ECO:0000313" key="1">
    <source>
        <dbReference type="EMBL" id="GLK84671.1"/>
    </source>
</evidence>
<name>A0A9W6NBM2_9HYPH</name>
<comment type="caution">
    <text evidence="1">The sequence shown here is derived from an EMBL/GenBank/DDBJ whole genome shotgun (WGS) entry which is preliminary data.</text>
</comment>
<protein>
    <recommendedName>
        <fullName evidence="3">DUF982 domain-containing protein</fullName>
    </recommendedName>
</protein>